<gene>
    <name evidence="1" type="ORF">ACFFH7_01160</name>
</gene>
<organism evidence="1 2">
    <name type="scientific">Kutzneria chonburiensis</name>
    <dbReference type="NCBI Taxonomy" id="1483604"/>
    <lineage>
        <taxon>Bacteria</taxon>
        <taxon>Bacillati</taxon>
        <taxon>Actinomycetota</taxon>
        <taxon>Actinomycetes</taxon>
        <taxon>Pseudonocardiales</taxon>
        <taxon>Pseudonocardiaceae</taxon>
        <taxon>Kutzneria</taxon>
    </lineage>
</organism>
<accession>A0ABV6MIG4</accession>
<dbReference type="Proteomes" id="UP001589810">
    <property type="component" value="Unassembled WGS sequence"/>
</dbReference>
<keyword evidence="2" id="KW-1185">Reference proteome</keyword>
<comment type="caution">
    <text evidence="1">The sequence shown here is derived from an EMBL/GenBank/DDBJ whole genome shotgun (WGS) entry which is preliminary data.</text>
</comment>
<protein>
    <submittedName>
        <fullName evidence="1">Uncharacterized protein</fullName>
    </submittedName>
</protein>
<reference evidence="1 2" key="1">
    <citation type="submission" date="2024-09" db="EMBL/GenBank/DDBJ databases">
        <authorList>
            <person name="Sun Q."/>
            <person name="Mori K."/>
        </authorList>
    </citation>
    <scope>NUCLEOTIDE SEQUENCE [LARGE SCALE GENOMIC DNA]</scope>
    <source>
        <strain evidence="1 2">TBRC 1432</strain>
    </source>
</reference>
<evidence type="ECO:0000313" key="2">
    <source>
        <dbReference type="Proteomes" id="UP001589810"/>
    </source>
</evidence>
<dbReference type="RefSeq" id="WP_273938829.1">
    <property type="nucleotide sequence ID" value="NZ_CP097263.1"/>
</dbReference>
<sequence>MRGLIVVLVVLAAVAGGVTWLLWPRGAGTKETDRQARTIAEAISYPRQADAMGYARALIAVNHIGAQVMEATDIQHTDLQKPMVHLVMRINYQACRKGDLLMCEQVPATVCYGVDLNYYQPLSSPWVVDCPSNAPVIPPPLPRTDIPAGTVDSLQSILAALPASPTEAQVTAALAGLPKPVVDPKTGLAGIPPTVRSSIHGTDVGVSVLGGDHDCLLGLRENGKAKAWYPPRVQTQPGEYGCGPDVAFSLAHTPPPH</sequence>
<name>A0ABV6MIG4_9PSEU</name>
<dbReference type="EMBL" id="JBHLUD010000001">
    <property type="protein sequence ID" value="MFC0540064.1"/>
    <property type="molecule type" value="Genomic_DNA"/>
</dbReference>
<evidence type="ECO:0000313" key="1">
    <source>
        <dbReference type="EMBL" id="MFC0540064.1"/>
    </source>
</evidence>
<proteinExistence type="predicted"/>